<proteinExistence type="predicted"/>
<dbReference type="RefSeq" id="WP_203645203.1">
    <property type="nucleotide sequence ID" value="NZ_BOLN01000005.1"/>
</dbReference>
<feature type="domain" description="HicB-like antitoxin of toxin-antitoxin system" evidence="1">
    <location>
        <begin position="12"/>
        <end position="90"/>
    </location>
</feature>
<protein>
    <submittedName>
        <fullName evidence="2">Type II toxin-antitoxin system HicB family antitoxin</fullName>
    </submittedName>
</protein>
<sequence length="100" mass="10864">MVKTRIVVYPTIFIHDSETDALTVIFPDVPSAISQAATLGKAMLNAQEVLGLMLYDVQDLPTASSLEQVQADYPHDQVQLTAVDLSTVAKDSHVPTNQIL</sequence>
<gene>
    <name evidence="2" type="ORF">ACFQ44_07565</name>
</gene>
<accession>A0ABW4D465</accession>
<organism evidence="2 3">
    <name type="scientific">Levilactobacillus lanxiensis</name>
    <dbReference type="NCBI Taxonomy" id="2799568"/>
    <lineage>
        <taxon>Bacteria</taxon>
        <taxon>Bacillati</taxon>
        <taxon>Bacillota</taxon>
        <taxon>Bacilli</taxon>
        <taxon>Lactobacillales</taxon>
        <taxon>Lactobacillaceae</taxon>
        <taxon>Levilactobacillus</taxon>
    </lineage>
</organism>
<dbReference type="Pfam" id="PF15919">
    <property type="entry name" value="HicB_lk_antitox"/>
    <property type="match status" value="1"/>
</dbReference>
<dbReference type="Gene3D" id="3.30.160.250">
    <property type="match status" value="1"/>
</dbReference>
<dbReference type="InterPro" id="IPR035069">
    <property type="entry name" value="TTHA1013/TTHA0281-like"/>
</dbReference>
<dbReference type="Proteomes" id="UP001597189">
    <property type="component" value="Unassembled WGS sequence"/>
</dbReference>
<comment type="caution">
    <text evidence="2">The sequence shown here is derived from an EMBL/GenBank/DDBJ whole genome shotgun (WGS) entry which is preliminary data.</text>
</comment>
<evidence type="ECO:0000259" key="1">
    <source>
        <dbReference type="Pfam" id="PF15919"/>
    </source>
</evidence>
<name>A0ABW4D465_9LACO</name>
<evidence type="ECO:0000313" key="3">
    <source>
        <dbReference type="Proteomes" id="UP001597189"/>
    </source>
</evidence>
<dbReference type="SUPFAM" id="SSF143100">
    <property type="entry name" value="TTHA1013/TTHA0281-like"/>
    <property type="match status" value="1"/>
</dbReference>
<evidence type="ECO:0000313" key="2">
    <source>
        <dbReference type="EMBL" id="MFD1455545.1"/>
    </source>
</evidence>
<keyword evidence="3" id="KW-1185">Reference proteome</keyword>
<reference evidence="3" key="1">
    <citation type="journal article" date="2019" name="Int. J. Syst. Evol. Microbiol.">
        <title>The Global Catalogue of Microorganisms (GCM) 10K type strain sequencing project: providing services to taxonomists for standard genome sequencing and annotation.</title>
        <authorList>
            <consortium name="The Broad Institute Genomics Platform"/>
            <consortium name="The Broad Institute Genome Sequencing Center for Infectious Disease"/>
            <person name="Wu L."/>
            <person name="Ma J."/>
        </authorList>
    </citation>
    <scope>NUCLEOTIDE SEQUENCE [LARGE SCALE GENOMIC DNA]</scope>
    <source>
        <strain evidence="3">CCM 8979</strain>
    </source>
</reference>
<dbReference type="InterPro" id="IPR031807">
    <property type="entry name" value="HicB-like"/>
</dbReference>
<dbReference type="EMBL" id="JBHTOD010000005">
    <property type="protein sequence ID" value="MFD1455545.1"/>
    <property type="molecule type" value="Genomic_DNA"/>
</dbReference>